<dbReference type="InterPro" id="IPR023365">
    <property type="entry name" value="Sortase_dom-sf"/>
</dbReference>
<evidence type="ECO:0000256" key="1">
    <source>
        <dbReference type="SAM" id="MobiDB-lite"/>
    </source>
</evidence>
<keyword evidence="3" id="KW-1185">Reference proteome</keyword>
<proteinExistence type="predicted"/>
<dbReference type="SUPFAM" id="SSF63817">
    <property type="entry name" value="Sortase"/>
    <property type="match status" value="1"/>
</dbReference>
<dbReference type="PROSITE" id="PS51257">
    <property type="entry name" value="PROKAR_LIPOPROTEIN"/>
    <property type="match status" value="1"/>
</dbReference>
<dbReference type="RefSeq" id="WP_148077135.1">
    <property type="nucleotide sequence ID" value="NZ_RKHO01000001.1"/>
</dbReference>
<name>A0A3N2CYV3_9ACTN</name>
<reference evidence="2 3" key="1">
    <citation type="submission" date="2018-11" db="EMBL/GenBank/DDBJ databases">
        <title>Sequencing the genomes of 1000 actinobacteria strains.</title>
        <authorList>
            <person name="Klenk H.-P."/>
        </authorList>
    </citation>
    <scope>NUCLEOTIDE SEQUENCE [LARGE SCALE GENOMIC DNA]</scope>
    <source>
        <strain evidence="2 3">DSM 12652</strain>
    </source>
</reference>
<dbReference type="OrthoDB" id="3823733at2"/>
<feature type="region of interest" description="Disordered" evidence="1">
    <location>
        <begin position="19"/>
        <end position="59"/>
    </location>
</feature>
<dbReference type="EMBL" id="RKHO01000001">
    <property type="protein sequence ID" value="ROR92710.1"/>
    <property type="molecule type" value="Genomic_DNA"/>
</dbReference>
<dbReference type="CDD" id="cd05829">
    <property type="entry name" value="Sortase_F"/>
    <property type="match status" value="1"/>
</dbReference>
<organism evidence="2 3">
    <name type="scientific">Nocardioides aurantiacus</name>
    <dbReference type="NCBI Taxonomy" id="86796"/>
    <lineage>
        <taxon>Bacteria</taxon>
        <taxon>Bacillati</taxon>
        <taxon>Actinomycetota</taxon>
        <taxon>Actinomycetes</taxon>
        <taxon>Propionibacteriales</taxon>
        <taxon>Nocardioidaceae</taxon>
        <taxon>Nocardioides</taxon>
    </lineage>
</organism>
<sequence>MRTPGAYAALAGLLLLAGCGGDPSSPRAEPPSPDAQPVTAGSTLAARPCPSRSEPFEPTRVDVPGVARGAAVMFPARARVDVPGTPSTDSVGKQQFAFDRVQEVQPGDRRGNVLLNAHTFPDGSALGNRLLEGLQEGGRLVLADGDRRLCYRVTERVEVSADTDFYRYYDKDGPARVAIVVCSGERLGPGVWTRRTVWFARPSA</sequence>
<evidence type="ECO:0000313" key="2">
    <source>
        <dbReference type="EMBL" id="ROR92710.1"/>
    </source>
</evidence>
<dbReference type="InterPro" id="IPR042001">
    <property type="entry name" value="Sortase_F"/>
</dbReference>
<dbReference type="Proteomes" id="UP000281738">
    <property type="component" value="Unassembled WGS sequence"/>
</dbReference>
<accession>A0A3N2CYV3</accession>
<protein>
    <submittedName>
        <fullName evidence="2">Sortase (Surface protein transpeptidase)</fullName>
    </submittedName>
</protein>
<evidence type="ECO:0000313" key="3">
    <source>
        <dbReference type="Proteomes" id="UP000281738"/>
    </source>
</evidence>
<dbReference type="AlphaFoldDB" id="A0A3N2CYV3"/>
<dbReference type="Gene3D" id="2.40.260.10">
    <property type="entry name" value="Sortase"/>
    <property type="match status" value="1"/>
</dbReference>
<comment type="caution">
    <text evidence="2">The sequence shown here is derived from an EMBL/GenBank/DDBJ whole genome shotgun (WGS) entry which is preliminary data.</text>
</comment>
<gene>
    <name evidence="2" type="ORF">EDD33_3608</name>
</gene>